<proteinExistence type="predicted"/>
<evidence type="ECO:0000313" key="5">
    <source>
        <dbReference type="EMBL" id="AOV08644.1"/>
    </source>
</evidence>
<dbReference type="EMBL" id="CP017560">
    <property type="protein sequence ID" value="AOV08644.1"/>
    <property type="molecule type" value="Genomic_DNA"/>
</dbReference>
<dbReference type="SMART" id="SM00354">
    <property type="entry name" value="HTH_LACI"/>
    <property type="match status" value="1"/>
</dbReference>
<dbReference type="InterPro" id="IPR010982">
    <property type="entry name" value="Lambda_DNA-bd_dom_sf"/>
</dbReference>
<dbReference type="GO" id="GO:0003700">
    <property type="term" value="F:DNA-binding transcription factor activity"/>
    <property type="evidence" value="ECO:0007669"/>
    <property type="project" value="TreeGrafter"/>
</dbReference>
<dbReference type="PANTHER" id="PTHR30146:SF109">
    <property type="entry name" value="HTH-TYPE TRANSCRIPTIONAL REGULATOR GALS"/>
    <property type="match status" value="1"/>
</dbReference>
<dbReference type="SUPFAM" id="SSF53822">
    <property type="entry name" value="Periplasmic binding protein-like I"/>
    <property type="match status" value="1"/>
</dbReference>
<dbReference type="Pfam" id="PF13377">
    <property type="entry name" value="Peripla_BP_3"/>
    <property type="match status" value="1"/>
</dbReference>
<name>A0A1D8JIW0_9BACL</name>
<sequence>MSVTIRDVAKAANVAPSTVSRVISDSPHISDKTKRKVQKVMAELGYHLNYNARNLAQQSTKTIGIVVKHSTQASMYNTFFPEVIAGISALCSKYDFSISLTTGESEEEIYNDTVKMVRGKRVDGMIVLYSKEDDKVVPYLVDADIPFVVIGKPVHSQGQITYVDNDNVQAAKEATTYLVDLGHKNIAFIGEDTQFEVDEARLNGYLSALNEKNTPIKDEYIKSLKFDAAEGRKIAGELLDVAEPPTALVVASDLNALVMLTALSEKNIKVPQDMSIICFNNSVLTQVSNPPLTTMDTHIFQLGYESANCLIEIIDEPSTFNKSIIVPALLIERQSCLQM</sequence>
<dbReference type="Gene3D" id="3.40.50.2300">
    <property type="match status" value="2"/>
</dbReference>
<dbReference type="SUPFAM" id="SSF47413">
    <property type="entry name" value="lambda repressor-like DNA-binding domains"/>
    <property type="match status" value="1"/>
</dbReference>
<dbReference type="KEGG" id="surl:BI350_14605"/>
<dbReference type="Proteomes" id="UP000185746">
    <property type="component" value="Chromosome"/>
</dbReference>
<dbReference type="Gene3D" id="1.10.260.40">
    <property type="entry name" value="lambda repressor-like DNA-binding domains"/>
    <property type="match status" value="1"/>
</dbReference>
<dbReference type="InterPro" id="IPR028082">
    <property type="entry name" value="Peripla_BP_I"/>
</dbReference>
<gene>
    <name evidence="5" type="ORF">BI350_14605</name>
</gene>
<keyword evidence="6" id="KW-1185">Reference proteome</keyword>
<dbReference type="GO" id="GO:0000976">
    <property type="term" value="F:transcription cis-regulatory region binding"/>
    <property type="evidence" value="ECO:0007669"/>
    <property type="project" value="TreeGrafter"/>
</dbReference>
<dbReference type="PROSITE" id="PS50932">
    <property type="entry name" value="HTH_LACI_2"/>
    <property type="match status" value="1"/>
</dbReference>
<evidence type="ECO:0000256" key="2">
    <source>
        <dbReference type="ARBA" id="ARBA00023125"/>
    </source>
</evidence>
<dbReference type="PANTHER" id="PTHR30146">
    <property type="entry name" value="LACI-RELATED TRANSCRIPTIONAL REPRESSOR"/>
    <property type="match status" value="1"/>
</dbReference>
<dbReference type="RefSeq" id="WP_075528810.1">
    <property type="nucleotide sequence ID" value="NZ_CP017560.1"/>
</dbReference>
<dbReference type="InterPro" id="IPR000843">
    <property type="entry name" value="HTH_LacI"/>
</dbReference>
<dbReference type="Pfam" id="PF00356">
    <property type="entry name" value="LacI"/>
    <property type="match status" value="1"/>
</dbReference>
<keyword evidence="1" id="KW-0805">Transcription regulation</keyword>
<keyword evidence="2" id="KW-0238">DNA-binding</keyword>
<dbReference type="InterPro" id="IPR046335">
    <property type="entry name" value="LacI/GalR-like_sensor"/>
</dbReference>
<dbReference type="CDD" id="cd01392">
    <property type="entry name" value="HTH_LacI"/>
    <property type="match status" value="1"/>
</dbReference>
<evidence type="ECO:0000259" key="4">
    <source>
        <dbReference type="PROSITE" id="PS50932"/>
    </source>
</evidence>
<evidence type="ECO:0000313" key="6">
    <source>
        <dbReference type="Proteomes" id="UP000185746"/>
    </source>
</evidence>
<reference evidence="5 6" key="1">
    <citation type="submission" date="2016-09" db="EMBL/GenBank/DDBJ databases">
        <title>Complete genome sequence of the Lysinibacillus sphaericus LMG 22257, a specie of Bacillus with ureolytic activity that can effectively biodeposit calcium carbonate.</title>
        <authorList>
            <person name="Yan W."/>
        </authorList>
    </citation>
    <scope>NUCLEOTIDE SEQUENCE [LARGE SCALE GENOMIC DNA]</scope>
    <source>
        <strain evidence="5 6">LMG 22257</strain>
    </source>
</reference>
<evidence type="ECO:0000256" key="1">
    <source>
        <dbReference type="ARBA" id="ARBA00023015"/>
    </source>
</evidence>
<protein>
    <submittedName>
        <fullName evidence="5">LacI family transcriptional regulator</fullName>
    </submittedName>
</protein>
<dbReference type="AlphaFoldDB" id="A0A1D8JIW0"/>
<accession>A0A1D8JIW0</accession>
<organism evidence="5 6">
    <name type="scientific">Sporosarcina ureilytica</name>
    <dbReference type="NCBI Taxonomy" id="298596"/>
    <lineage>
        <taxon>Bacteria</taxon>
        <taxon>Bacillati</taxon>
        <taxon>Bacillota</taxon>
        <taxon>Bacilli</taxon>
        <taxon>Bacillales</taxon>
        <taxon>Caryophanaceae</taxon>
        <taxon>Sporosarcina</taxon>
    </lineage>
</organism>
<evidence type="ECO:0000256" key="3">
    <source>
        <dbReference type="ARBA" id="ARBA00023163"/>
    </source>
</evidence>
<feature type="domain" description="HTH lacI-type" evidence="4">
    <location>
        <begin position="3"/>
        <end position="57"/>
    </location>
</feature>
<dbReference type="CDD" id="cd06294">
    <property type="entry name" value="PBP1_MalR-like"/>
    <property type="match status" value="1"/>
</dbReference>
<keyword evidence="3" id="KW-0804">Transcription</keyword>